<reference evidence="2" key="1">
    <citation type="submission" date="2011-11" db="EMBL/GenBank/DDBJ databases">
        <title>The Genome Sequence of Fusarium oxysporum II5.</title>
        <authorList>
            <consortium name="The Broad Institute Genome Sequencing Platform"/>
            <person name="Ma L.-J."/>
            <person name="Gale L.R."/>
            <person name="Schwartz D.C."/>
            <person name="Zhou S."/>
            <person name="Corby-Kistler H."/>
            <person name="Young S.K."/>
            <person name="Zeng Q."/>
            <person name="Gargeya S."/>
            <person name="Fitzgerald M."/>
            <person name="Haas B."/>
            <person name="Abouelleil A."/>
            <person name="Alvarado L."/>
            <person name="Arachchi H.M."/>
            <person name="Berlin A."/>
            <person name="Brown A."/>
            <person name="Chapman S.B."/>
            <person name="Chen Z."/>
            <person name="Dunbar C."/>
            <person name="Freedman E."/>
            <person name="Gearin G."/>
            <person name="Goldberg J."/>
            <person name="Griggs A."/>
            <person name="Gujja S."/>
            <person name="Heiman D."/>
            <person name="Howarth C."/>
            <person name="Larson L."/>
            <person name="Lui A."/>
            <person name="MacDonald P.J.P."/>
            <person name="Montmayeur A."/>
            <person name="Murphy C."/>
            <person name="Neiman D."/>
            <person name="Pearson M."/>
            <person name="Priest M."/>
            <person name="Roberts A."/>
            <person name="Saif S."/>
            <person name="Shea T."/>
            <person name="Shenoy N."/>
            <person name="Sisk P."/>
            <person name="Stolte C."/>
            <person name="Sykes S."/>
            <person name="Wortman J."/>
            <person name="Nusbaum C."/>
            <person name="Birren B."/>
        </authorList>
    </citation>
    <scope>NUCLEOTIDE SEQUENCE [LARGE SCALE GENOMIC DNA]</scope>
    <source>
        <strain evidence="2">54006</strain>
    </source>
</reference>
<gene>
    <name evidence="2" type="ORF">FOIG_06346</name>
</gene>
<evidence type="ECO:0000256" key="1">
    <source>
        <dbReference type="SAM" id="MobiDB-lite"/>
    </source>
</evidence>
<reference evidence="2" key="2">
    <citation type="submission" date="2012-05" db="EMBL/GenBank/DDBJ databases">
        <title>The Genome Annotation of Fusarium oxysporum II5.</title>
        <authorList>
            <consortium name="The Broad Institute Genomics Platform"/>
            <person name="Ma L.-J."/>
            <person name="Corby-Kistler H."/>
            <person name="Broz K."/>
            <person name="Gale L.R."/>
            <person name="Jonkers W."/>
            <person name="O'Donnell K."/>
            <person name="Ploetz R."/>
            <person name="Steinberg C."/>
            <person name="Schwartz D.C."/>
            <person name="VanEtten H."/>
            <person name="Zhou S."/>
            <person name="Young S.K."/>
            <person name="Zeng Q."/>
            <person name="Gargeya S."/>
            <person name="Fitzgerald M."/>
            <person name="Abouelleil A."/>
            <person name="Alvarado L."/>
            <person name="Chapman S.B."/>
            <person name="Gainer-Dewar J."/>
            <person name="Goldberg J."/>
            <person name="Griggs A."/>
            <person name="Gujja S."/>
            <person name="Hansen M."/>
            <person name="Howarth C."/>
            <person name="Imamovic A."/>
            <person name="Ireland A."/>
            <person name="Larimer J."/>
            <person name="McCowan C."/>
            <person name="Murphy C."/>
            <person name="Pearson M."/>
            <person name="Poon T.W."/>
            <person name="Priest M."/>
            <person name="Roberts A."/>
            <person name="Saif S."/>
            <person name="Shea T."/>
            <person name="Sykes S."/>
            <person name="Wortman J."/>
            <person name="Nusbaum C."/>
            <person name="Birren B."/>
        </authorList>
    </citation>
    <scope>NUCLEOTIDE SEQUENCE</scope>
    <source>
        <strain evidence="2">54006</strain>
    </source>
</reference>
<evidence type="ECO:0000313" key="2">
    <source>
        <dbReference type="EMBL" id="EXM02031.1"/>
    </source>
</evidence>
<feature type="compositionally biased region" description="Basic and acidic residues" evidence="1">
    <location>
        <begin position="1"/>
        <end position="27"/>
    </location>
</feature>
<accession>X0K079</accession>
<feature type="region of interest" description="Disordered" evidence="1">
    <location>
        <begin position="1"/>
        <end position="93"/>
    </location>
</feature>
<proteinExistence type="predicted"/>
<feature type="compositionally biased region" description="Polar residues" evidence="1">
    <location>
        <begin position="28"/>
        <end position="41"/>
    </location>
</feature>
<sequence length="121" mass="13379">MADNGDKKKQAHNDPKNKGKDKDDDKQLTSGAGSIRTPKSGSSRWRTWTRRRKPECAPHAEEQSAPAVHVQGESGVTPLSEEPVAAKAESDRFSQQSYGVTLYRLAKMKANGRSSLMKRKL</sequence>
<dbReference type="Proteomes" id="UP000030685">
    <property type="component" value="Unassembled WGS sequence"/>
</dbReference>
<organism evidence="2">
    <name type="scientific">Fusarium odoratissimum (strain NRRL 54006)</name>
    <dbReference type="NCBI Taxonomy" id="1089451"/>
    <lineage>
        <taxon>Eukaryota</taxon>
        <taxon>Fungi</taxon>
        <taxon>Dikarya</taxon>
        <taxon>Ascomycota</taxon>
        <taxon>Pezizomycotina</taxon>
        <taxon>Sordariomycetes</taxon>
        <taxon>Hypocreomycetidae</taxon>
        <taxon>Hypocreales</taxon>
        <taxon>Nectriaceae</taxon>
        <taxon>Fusarium</taxon>
        <taxon>Fusarium oxysporum species complex</taxon>
        <taxon>Fusarium oxysporum f. sp. cubense (strain race 4)</taxon>
    </lineage>
</organism>
<dbReference type="AlphaFoldDB" id="X0K079"/>
<name>X0K079_FUSO5</name>
<dbReference type="VEuPathDB" id="FungiDB:FOIG_06346"/>
<dbReference type="RefSeq" id="XP_031064120.1">
    <property type="nucleotide sequence ID" value="XM_031205396.1"/>
</dbReference>
<dbReference type="EMBL" id="JH658280">
    <property type="protein sequence ID" value="EXM02031.1"/>
    <property type="molecule type" value="Genomic_DNA"/>
</dbReference>
<protein>
    <submittedName>
        <fullName evidence="2">Uncharacterized protein</fullName>
    </submittedName>
</protein>
<dbReference type="GeneID" id="42031521"/>
<dbReference type="HOGENOM" id="CLU_2038184_0_0_1"/>